<proteinExistence type="predicted"/>
<protein>
    <submittedName>
        <fullName evidence="1">Uncharacterized protein</fullName>
    </submittedName>
</protein>
<reference evidence="1" key="1">
    <citation type="submission" date="2018-04" db="EMBL/GenBank/DDBJ databases">
        <authorList>
            <person name="Go L.Y."/>
            <person name="Mitchell J.A."/>
        </authorList>
    </citation>
    <scope>NUCLEOTIDE SEQUENCE</scope>
    <source>
        <strain evidence="1">WBAD</strain>
    </source>
</reference>
<name>A0A3B0JDE6_9RICK</name>
<organism evidence="1">
    <name type="scientific">Wolbachia endosymbiont of Aleurodicus dispersus</name>
    <dbReference type="NCBI Taxonomy" id="1288877"/>
    <lineage>
        <taxon>Bacteria</taxon>
        <taxon>Pseudomonadati</taxon>
        <taxon>Pseudomonadota</taxon>
        <taxon>Alphaproteobacteria</taxon>
        <taxon>Rickettsiales</taxon>
        <taxon>Anaplasmataceae</taxon>
        <taxon>Wolbachieae</taxon>
        <taxon>Wolbachia</taxon>
    </lineage>
</organism>
<gene>
    <name evidence="1" type="ORF">WBAD_0832</name>
</gene>
<dbReference type="AlphaFoldDB" id="A0A3B0JDE6"/>
<evidence type="ECO:0000313" key="1">
    <source>
        <dbReference type="EMBL" id="SPP33272.1"/>
    </source>
</evidence>
<accession>A0A3B0JDE6</accession>
<sequence>MLKVQYTVSHSGENPKLFNQAVKLIRKRYINNSKYLELP</sequence>
<dbReference type="EMBL" id="OUNE01000141">
    <property type="protein sequence ID" value="SPP33272.1"/>
    <property type="molecule type" value="Genomic_DNA"/>
</dbReference>